<comment type="caution">
    <text evidence="1">The sequence shown here is derived from an EMBL/GenBank/DDBJ whole genome shotgun (WGS) entry which is preliminary data.</text>
</comment>
<reference evidence="1" key="1">
    <citation type="submission" date="2021-04" db="EMBL/GenBank/DDBJ databases">
        <title>Draft genome of Fusarium avenaceum strain F156N33, isolated from an atmospheric sample in Virginia.</title>
        <authorList>
            <person name="Yang S."/>
            <person name="Vinatzer B.A."/>
            <person name="Coleman J."/>
        </authorList>
    </citation>
    <scope>NUCLEOTIDE SEQUENCE</scope>
    <source>
        <strain evidence="1">F156N33</strain>
    </source>
</reference>
<keyword evidence="2" id="KW-1185">Reference proteome</keyword>
<proteinExistence type="predicted"/>
<name>A0A9P7KJE9_9HYPO</name>
<accession>A0A9P7KJE9</accession>
<sequence length="100" mass="11436">MTVRLPLGLNTLDWGASHQVGRGMQIASATSVIPELAPVRWERDLSLTGRRAMTLRLNRAGNDELKTYSLVHCWDEMPRYMEYLRHITEGELLRKTAQGK</sequence>
<protein>
    <submittedName>
        <fullName evidence="1">Uncharacterized protein</fullName>
    </submittedName>
</protein>
<dbReference type="EMBL" id="JAGPUO010000040">
    <property type="protein sequence ID" value="KAG5654971.1"/>
    <property type="molecule type" value="Genomic_DNA"/>
</dbReference>
<dbReference type="AlphaFoldDB" id="A0A9P7KJE9"/>
<organism evidence="1 2">
    <name type="scientific">Fusarium avenaceum</name>
    <dbReference type="NCBI Taxonomy" id="40199"/>
    <lineage>
        <taxon>Eukaryota</taxon>
        <taxon>Fungi</taxon>
        <taxon>Dikarya</taxon>
        <taxon>Ascomycota</taxon>
        <taxon>Pezizomycotina</taxon>
        <taxon>Sordariomycetes</taxon>
        <taxon>Hypocreomycetidae</taxon>
        <taxon>Hypocreales</taxon>
        <taxon>Nectriaceae</taxon>
        <taxon>Fusarium</taxon>
        <taxon>Fusarium tricinctum species complex</taxon>
    </lineage>
</organism>
<gene>
    <name evidence="1" type="ORF">KAF25_010925</name>
</gene>
<dbReference type="Proteomes" id="UP000782241">
    <property type="component" value="Unassembled WGS sequence"/>
</dbReference>
<evidence type="ECO:0000313" key="1">
    <source>
        <dbReference type="EMBL" id="KAG5654971.1"/>
    </source>
</evidence>
<evidence type="ECO:0000313" key="2">
    <source>
        <dbReference type="Proteomes" id="UP000782241"/>
    </source>
</evidence>